<dbReference type="Gene3D" id="3.30.565.10">
    <property type="entry name" value="Histidine kinase-like ATPase, C-terminal domain"/>
    <property type="match status" value="1"/>
</dbReference>
<keyword evidence="8 11" id="KW-1133">Transmembrane helix</keyword>
<organism evidence="13 14">
    <name type="scientific">Dehalobacterium formicoaceticum</name>
    <dbReference type="NCBI Taxonomy" id="51515"/>
    <lineage>
        <taxon>Bacteria</taxon>
        <taxon>Bacillati</taxon>
        <taxon>Bacillota</taxon>
        <taxon>Clostridia</taxon>
        <taxon>Eubacteriales</taxon>
        <taxon>Peptococcaceae</taxon>
        <taxon>Dehalobacterium</taxon>
    </lineage>
</organism>
<name>A0ABT1Y6I1_9FIRM</name>
<dbReference type="SUPFAM" id="SSF55874">
    <property type="entry name" value="ATPase domain of HSP90 chaperone/DNA topoisomerase II/histidine kinase"/>
    <property type="match status" value="1"/>
</dbReference>
<evidence type="ECO:0000256" key="2">
    <source>
        <dbReference type="ARBA" id="ARBA00004651"/>
    </source>
</evidence>
<dbReference type="InterPro" id="IPR036097">
    <property type="entry name" value="HisK_dim/P_sf"/>
</dbReference>
<evidence type="ECO:0000256" key="9">
    <source>
        <dbReference type="ARBA" id="ARBA00023012"/>
    </source>
</evidence>
<keyword evidence="7 13" id="KW-0418">Kinase</keyword>
<keyword evidence="10 11" id="KW-0472">Membrane</keyword>
<comment type="subcellular location">
    <subcellularLocation>
        <location evidence="2">Cell membrane</location>
        <topology evidence="2">Multi-pass membrane protein</topology>
    </subcellularLocation>
</comment>
<dbReference type="PROSITE" id="PS50109">
    <property type="entry name" value="HIS_KIN"/>
    <property type="match status" value="1"/>
</dbReference>
<feature type="transmembrane region" description="Helical" evidence="11">
    <location>
        <begin position="32"/>
        <end position="51"/>
    </location>
</feature>
<evidence type="ECO:0000256" key="4">
    <source>
        <dbReference type="ARBA" id="ARBA00022475"/>
    </source>
</evidence>
<feature type="transmembrane region" description="Helical" evidence="11">
    <location>
        <begin position="9"/>
        <end position="26"/>
    </location>
</feature>
<dbReference type="PANTHER" id="PTHR45453:SF2">
    <property type="entry name" value="HISTIDINE KINASE"/>
    <property type="match status" value="1"/>
</dbReference>
<dbReference type="InterPro" id="IPR003594">
    <property type="entry name" value="HATPase_dom"/>
</dbReference>
<evidence type="ECO:0000256" key="11">
    <source>
        <dbReference type="SAM" id="Phobius"/>
    </source>
</evidence>
<evidence type="ECO:0000313" key="14">
    <source>
        <dbReference type="Proteomes" id="UP001524944"/>
    </source>
</evidence>
<dbReference type="EMBL" id="JANPWE010000007">
    <property type="protein sequence ID" value="MCR6546477.1"/>
    <property type="molecule type" value="Genomic_DNA"/>
</dbReference>
<evidence type="ECO:0000256" key="5">
    <source>
        <dbReference type="ARBA" id="ARBA00022679"/>
    </source>
</evidence>
<dbReference type="Proteomes" id="UP001524944">
    <property type="component" value="Unassembled WGS sequence"/>
</dbReference>
<dbReference type="SUPFAM" id="SSF47384">
    <property type="entry name" value="Homodimeric domain of signal transducing histidine kinase"/>
    <property type="match status" value="1"/>
</dbReference>
<protein>
    <recommendedName>
        <fullName evidence="3">histidine kinase</fullName>
        <ecNumber evidence="3">2.7.13.3</ecNumber>
    </recommendedName>
</protein>
<evidence type="ECO:0000313" key="13">
    <source>
        <dbReference type="EMBL" id="MCR6546477.1"/>
    </source>
</evidence>
<keyword evidence="9" id="KW-0902">Two-component regulatory system</keyword>
<sequence length="336" mass="38548">MSLKAEKQWLVLLLLTDLFFAFLAWLTGADSFGSIIVIIFLFTAFIVLAGYRIDRMKQKKQMEMLQLFLNSPDEEAEQRLLATVDDSWHSIIRMASAQIREQSQTIKDKQLELQNYQEFIEAWTHEIKTPLSLATLILANHREEMSPYVYNRMEHVRSTINNDVERILYYARLQSSHVDYKFMKMNLSDCVQECLEDFRAISDEKKIDVQLNLSSFQIISDKKVLAFMLSQLFSNAFKYTASDNGVVCVVSWSDTQDDGKIHLAVRDNGKGVPPEDMPFLFDKGFTGSHPDRKNATGMGLYLVKKYAEALSVEVNIEPISTSDKGFGIELLFPHVI</sequence>
<keyword evidence="5" id="KW-0808">Transferase</keyword>
<accession>A0ABT1Y6I1</accession>
<dbReference type="Pfam" id="PF02518">
    <property type="entry name" value="HATPase_c"/>
    <property type="match status" value="1"/>
</dbReference>
<feature type="domain" description="Histidine kinase" evidence="12">
    <location>
        <begin position="122"/>
        <end position="336"/>
    </location>
</feature>
<keyword evidence="14" id="KW-1185">Reference proteome</keyword>
<gene>
    <name evidence="13" type="ORF">NVS47_13315</name>
</gene>
<dbReference type="InterPro" id="IPR036890">
    <property type="entry name" value="HATPase_C_sf"/>
</dbReference>
<evidence type="ECO:0000256" key="6">
    <source>
        <dbReference type="ARBA" id="ARBA00022692"/>
    </source>
</evidence>
<dbReference type="RefSeq" id="WP_089612589.1">
    <property type="nucleotide sequence ID" value="NZ_JBDIOZ010000004.1"/>
</dbReference>
<dbReference type="EC" id="2.7.13.3" evidence="3"/>
<dbReference type="InterPro" id="IPR005467">
    <property type="entry name" value="His_kinase_dom"/>
</dbReference>
<evidence type="ECO:0000256" key="1">
    <source>
        <dbReference type="ARBA" id="ARBA00000085"/>
    </source>
</evidence>
<evidence type="ECO:0000256" key="8">
    <source>
        <dbReference type="ARBA" id="ARBA00022989"/>
    </source>
</evidence>
<evidence type="ECO:0000256" key="10">
    <source>
        <dbReference type="ARBA" id="ARBA00023136"/>
    </source>
</evidence>
<keyword evidence="4" id="KW-1003">Cell membrane</keyword>
<evidence type="ECO:0000256" key="3">
    <source>
        <dbReference type="ARBA" id="ARBA00012438"/>
    </source>
</evidence>
<proteinExistence type="predicted"/>
<comment type="catalytic activity">
    <reaction evidence="1">
        <text>ATP + protein L-histidine = ADP + protein N-phospho-L-histidine.</text>
        <dbReference type="EC" id="2.7.13.3"/>
    </reaction>
</comment>
<evidence type="ECO:0000256" key="7">
    <source>
        <dbReference type="ARBA" id="ARBA00022777"/>
    </source>
</evidence>
<dbReference type="SMART" id="SM00387">
    <property type="entry name" value="HATPase_c"/>
    <property type="match status" value="1"/>
</dbReference>
<reference evidence="13 14" key="1">
    <citation type="submission" date="2022-08" db="EMBL/GenBank/DDBJ databases">
        <title>Proteogenomics of the novel Dehalobacterium formicoaceticum strain EZ94 highlights a key role of methyltransferases during anaerobic dichloromethane degradation.</title>
        <authorList>
            <person name="Wasmund K."/>
        </authorList>
    </citation>
    <scope>NUCLEOTIDE SEQUENCE [LARGE SCALE GENOMIC DNA]</scope>
    <source>
        <strain evidence="13 14">EZ94</strain>
    </source>
</reference>
<keyword evidence="6 11" id="KW-0812">Transmembrane</keyword>
<dbReference type="InterPro" id="IPR050351">
    <property type="entry name" value="BphY/WalK/GraS-like"/>
</dbReference>
<dbReference type="GO" id="GO:0016301">
    <property type="term" value="F:kinase activity"/>
    <property type="evidence" value="ECO:0007669"/>
    <property type="project" value="UniProtKB-KW"/>
</dbReference>
<dbReference type="PANTHER" id="PTHR45453">
    <property type="entry name" value="PHOSPHATE REGULON SENSOR PROTEIN PHOR"/>
    <property type="match status" value="1"/>
</dbReference>
<evidence type="ECO:0000259" key="12">
    <source>
        <dbReference type="PROSITE" id="PS50109"/>
    </source>
</evidence>
<comment type="caution">
    <text evidence="13">The sequence shown here is derived from an EMBL/GenBank/DDBJ whole genome shotgun (WGS) entry which is preliminary data.</text>
</comment>